<evidence type="ECO:0000256" key="1">
    <source>
        <dbReference type="SAM" id="Phobius"/>
    </source>
</evidence>
<dbReference type="OrthoDB" id="446667at2"/>
<sequence>MRRRIKLLSFTVATTIALLLLGATLVVLGIFDEILKWDIFSAKVEAVLFGIFWASVALSVFGVAITFVLGIQEIVSAIGSLKRNPELDSSNVVPEAPKTTYLLYMVGLVSVFSALIGVLSWVNNRITVHRTQVFKEIAAEQMQNLQDKWVEQISQITTPPRNNVPLSLHELIQSVVKLSFVNQMTLYLPDTQDETVIWSYNSWEGYNKNNGFDRTFVAKEYEQAIQAAFAGKPELLQVINNRTGFTWYYVVKNPQNKAIAVLRIDGNTQENFREYRLDGESR</sequence>
<dbReference type="RefSeq" id="WP_046278101.1">
    <property type="nucleotide sequence ID" value="NZ_LATL02000049.1"/>
</dbReference>
<reference evidence="2 4" key="1">
    <citation type="submission" date="2015-06" db="EMBL/GenBank/DDBJ databases">
        <title>Draft genome assembly of filamentous brackish cyanobacterium Limnoraphis robusta strain CS-951.</title>
        <authorList>
            <person name="Willis A."/>
            <person name="Parks M."/>
            <person name="Burford M.A."/>
        </authorList>
    </citation>
    <scope>NUCLEOTIDE SEQUENCE [LARGE SCALE GENOMIC DNA]</scope>
    <source>
        <strain evidence="2 4">CS-951</strain>
    </source>
</reference>
<keyword evidence="1" id="KW-1133">Transmembrane helix</keyword>
<keyword evidence="1" id="KW-0472">Membrane</keyword>
<gene>
    <name evidence="2" type="ORF">WN50_08485</name>
    <name evidence="3" type="ORF">WN50_33500</name>
</gene>
<feature type="transmembrane region" description="Helical" evidence="1">
    <location>
        <begin position="7"/>
        <end position="31"/>
    </location>
</feature>
<protein>
    <submittedName>
        <fullName evidence="2">Uncharacterized protein</fullName>
    </submittedName>
</protein>
<dbReference type="EMBL" id="LATL02000093">
    <property type="protein sequence ID" value="KMW70676.1"/>
    <property type="molecule type" value="Genomic_DNA"/>
</dbReference>
<accession>A0A0F5YHX4</accession>
<dbReference type="AlphaFoldDB" id="A0A0F5YHX4"/>
<evidence type="ECO:0000313" key="2">
    <source>
        <dbReference type="EMBL" id="KKD38504.1"/>
    </source>
</evidence>
<dbReference type="PATRIC" id="fig|1637645.4.peg.1885"/>
<dbReference type="EMBL" id="LATL02000049">
    <property type="protein sequence ID" value="KKD38504.1"/>
    <property type="molecule type" value="Genomic_DNA"/>
</dbReference>
<feature type="transmembrane region" description="Helical" evidence="1">
    <location>
        <begin position="101"/>
        <end position="122"/>
    </location>
</feature>
<keyword evidence="1" id="KW-0812">Transmembrane</keyword>
<comment type="caution">
    <text evidence="2">The sequence shown here is derived from an EMBL/GenBank/DDBJ whole genome shotgun (WGS) entry which is preliminary data.</text>
</comment>
<evidence type="ECO:0000313" key="4">
    <source>
        <dbReference type="Proteomes" id="UP000033607"/>
    </source>
</evidence>
<proteinExistence type="predicted"/>
<dbReference type="Proteomes" id="UP000033607">
    <property type="component" value="Unassembled WGS sequence"/>
</dbReference>
<evidence type="ECO:0000313" key="3">
    <source>
        <dbReference type="EMBL" id="KMW70676.1"/>
    </source>
</evidence>
<feature type="transmembrane region" description="Helical" evidence="1">
    <location>
        <begin position="51"/>
        <end position="81"/>
    </location>
</feature>
<name>A0A0F5YHX4_9CYAN</name>
<organism evidence="2 4">
    <name type="scientific">Limnoraphis robusta CS-951</name>
    <dbReference type="NCBI Taxonomy" id="1637645"/>
    <lineage>
        <taxon>Bacteria</taxon>
        <taxon>Bacillati</taxon>
        <taxon>Cyanobacteriota</taxon>
        <taxon>Cyanophyceae</taxon>
        <taxon>Oscillatoriophycideae</taxon>
        <taxon>Oscillatoriales</taxon>
        <taxon>Sirenicapillariaceae</taxon>
        <taxon>Limnoraphis</taxon>
    </lineage>
</organism>